<dbReference type="RefSeq" id="WP_281464578.1">
    <property type="nucleotide sequence ID" value="NZ_CP124535.1"/>
</dbReference>
<name>A0ABY8Q389_9RHOB</name>
<evidence type="ECO:0000313" key="1">
    <source>
        <dbReference type="EMBL" id="WGV15320.1"/>
    </source>
</evidence>
<dbReference type="SUPFAM" id="SSF55781">
    <property type="entry name" value="GAF domain-like"/>
    <property type="match status" value="1"/>
</dbReference>
<proteinExistence type="predicted"/>
<keyword evidence="2" id="KW-1185">Reference proteome</keyword>
<gene>
    <name evidence="1" type="ORF">QF092_13715</name>
</gene>
<reference evidence="1 2" key="1">
    <citation type="submission" date="2023-04" db="EMBL/GenBank/DDBJ databases">
        <title>YMD61, complete Genome.</title>
        <authorList>
            <person name="Zhang J."/>
        </authorList>
    </citation>
    <scope>NUCLEOTIDE SEQUENCE [LARGE SCALE GENOMIC DNA]</scope>
    <source>
        <strain evidence="1 2">YMD61</strain>
    </source>
</reference>
<dbReference type="EMBL" id="CP124535">
    <property type="protein sequence ID" value="WGV15320.1"/>
    <property type="molecule type" value="Genomic_DNA"/>
</dbReference>
<protein>
    <submittedName>
        <fullName evidence="1">GAF domain-containing protein</fullName>
    </submittedName>
</protein>
<organism evidence="1 2">
    <name type="scientific">Fuscovulum ytuae</name>
    <dbReference type="NCBI Taxonomy" id="3042299"/>
    <lineage>
        <taxon>Bacteria</taxon>
        <taxon>Pseudomonadati</taxon>
        <taxon>Pseudomonadota</taxon>
        <taxon>Alphaproteobacteria</taxon>
        <taxon>Rhodobacterales</taxon>
        <taxon>Paracoccaceae</taxon>
        <taxon>Fuscovulum</taxon>
    </lineage>
</organism>
<sequence>MSDVFVALHQDCAALGARLFTITTHDLRAGLFRRAYTSHPQEYPTHGTKPLERDAWYDLCIRRAKPFVANSPDAFATVFFDHALITAMGLGSAANLPVIAPDGAVPGTVNLLAEAQHFTQDRLAAYSAILERYKAALLLDPGFILA</sequence>
<evidence type="ECO:0000313" key="2">
    <source>
        <dbReference type="Proteomes" id="UP001230978"/>
    </source>
</evidence>
<accession>A0ABY8Q389</accession>
<dbReference type="Proteomes" id="UP001230978">
    <property type="component" value="Chromosome"/>
</dbReference>